<gene>
    <name evidence="2" type="ORF">HXW75_05940</name>
</gene>
<dbReference type="InterPro" id="IPR005119">
    <property type="entry name" value="LysR_subst-bd"/>
</dbReference>
<reference evidence="2" key="2">
    <citation type="journal article" date="2021" name="BMC Microbiol.">
        <title>The diversity among the species Tetragenococcus halophilus including new isolates from a lupine seed fermentation.</title>
        <authorList>
            <person name="Link T."/>
            <person name="Vogel R.F."/>
            <person name="Ehrmann M.A."/>
        </authorList>
    </citation>
    <scope>NUCLEOTIDE SEQUENCE</scope>
    <source>
        <strain evidence="2">TMW 2.2257</strain>
    </source>
</reference>
<dbReference type="PANTHER" id="PTHR30419">
    <property type="entry name" value="HTH-TYPE TRANSCRIPTIONAL REGULATOR YBHD"/>
    <property type="match status" value="1"/>
</dbReference>
<reference evidence="2" key="1">
    <citation type="submission" date="2020-06" db="EMBL/GenBank/DDBJ databases">
        <authorList>
            <person name="Link T."/>
            <person name="Ehrmann M."/>
        </authorList>
    </citation>
    <scope>NUCLEOTIDE SEQUENCE</scope>
    <source>
        <strain evidence="2">TMW 2.2257</strain>
    </source>
</reference>
<dbReference type="GO" id="GO:0005829">
    <property type="term" value="C:cytosol"/>
    <property type="evidence" value="ECO:0007669"/>
    <property type="project" value="TreeGrafter"/>
</dbReference>
<proteinExistence type="predicted"/>
<protein>
    <submittedName>
        <fullName evidence="2">LysR family transcriptional regulator substrate-binding protein</fullName>
    </submittedName>
</protein>
<dbReference type="SUPFAM" id="SSF53850">
    <property type="entry name" value="Periplasmic binding protein-like II"/>
    <property type="match status" value="1"/>
</dbReference>
<evidence type="ECO:0000313" key="3">
    <source>
        <dbReference type="Proteomes" id="UP001057280"/>
    </source>
</evidence>
<evidence type="ECO:0000313" key="2">
    <source>
        <dbReference type="EMBL" id="MCO8298011.1"/>
    </source>
</evidence>
<sequence>MRFVFEKRAEDILYLSDKTEKEFNDSKEEWLSGHISIGCVEADNSDTLALILEEFVSEHPQVTFSIFSGTSDVIVDRLDKGLLDLAILLEPISTDKYHKFVLPREEKWGLMVSQQSYLASKDSIYLEELVGVPLLCSLREDVQKMFQSHEALQDRQLNIIGTYNLIFNVFSLVENRVGSALTIEGAMANRNTSNVKFLPIVPEISTHCVLVWKRNTILSPSVNKLLEKFLQAFQA</sequence>
<evidence type="ECO:0000259" key="1">
    <source>
        <dbReference type="Pfam" id="PF03466"/>
    </source>
</evidence>
<name>A0AB35HP95_TETHA</name>
<organism evidence="2 3">
    <name type="scientific">Tetragenococcus halophilus</name>
    <name type="common">Pediococcus halophilus</name>
    <dbReference type="NCBI Taxonomy" id="51669"/>
    <lineage>
        <taxon>Bacteria</taxon>
        <taxon>Bacillati</taxon>
        <taxon>Bacillota</taxon>
        <taxon>Bacilli</taxon>
        <taxon>Lactobacillales</taxon>
        <taxon>Enterococcaceae</taxon>
        <taxon>Tetragenococcus</taxon>
    </lineage>
</organism>
<dbReference type="Gene3D" id="3.40.190.290">
    <property type="match status" value="1"/>
</dbReference>
<dbReference type="GO" id="GO:0006355">
    <property type="term" value="P:regulation of DNA-templated transcription"/>
    <property type="evidence" value="ECO:0007669"/>
    <property type="project" value="TreeGrafter"/>
</dbReference>
<dbReference type="CDD" id="cd05466">
    <property type="entry name" value="PBP2_LTTR_substrate"/>
    <property type="match status" value="1"/>
</dbReference>
<comment type="caution">
    <text evidence="2">The sequence shown here is derived from an EMBL/GenBank/DDBJ whole genome shotgun (WGS) entry which is preliminary data.</text>
</comment>
<accession>A0AB35HP95</accession>
<dbReference type="Pfam" id="PF03466">
    <property type="entry name" value="LysR_substrate"/>
    <property type="match status" value="1"/>
</dbReference>
<dbReference type="PANTHER" id="PTHR30419:SF8">
    <property type="entry name" value="NITROGEN ASSIMILATION TRANSCRIPTIONAL ACTIVATOR-RELATED"/>
    <property type="match status" value="1"/>
</dbReference>
<dbReference type="EMBL" id="JACACB010000012">
    <property type="protein sequence ID" value="MCO8298011.1"/>
    <property type="molecule type" value="Genomic_DNA"/>
</dbReference>
<feature type="domain" description="LysR substrate-binding" evidence="1">
    <location>
        <begin position="32"/>
        <end position="233"/>
    </location>
</feature>
<dbReference type="InterPro" id="IPR050950">
    <property type="entry name" value="HTH-type_LysR_regulators"/>
</dbReference>
<dbReference type="AlphaFoldDB" id="A0AB35HP95"/>
<dbReference type="Proteomes" id="UP001057280">
    <property type="component" value="Unassembled WGS sequence"/>
</dbReference>